<dbReference type="EMBL" id="UINC01014848">
    <property type="protein sequence ID" value="SVA63011.1"/>
    <property type="molecule type" value="Genomic_DNA"/>
</dbReference>
<evidence type="ECO:0008006" key="3">
    <source>
        <dbReference type="Google" id="ProtNLM"/>
    </source>
</evidence>
<name>A0A381XEW4_9ZZZZ</name>
<organism evidence="2">
    <name type="scientific">marine metagenome</name>
    <dbReference type="NCBI Taxonomy" id="408172"/>
    <lineage>
        <taxon>unclassified sequences</taxon>
        <taxon>metagenomes</taxon>
        <taxon>ecological metagenomes</taxon>
    </lineage>
</organism>
<feature type="region of interest" description="Disordered" evidence="1">
    <location>
        <begin position="33"/>
        <end position="57"/>
    </location>
</feature>
<evidence type="ECO:0000313" key="2">
    <source>
        <dbReference type="EMBL" id="SVA63011.1"/>
    </source>
</evidence>
<sequence>MATIHRRVTRAGHVRYRAQIRIKNQPPISATFRKRSEATKWARETESAQITGAYSPPKERYRFGDTVDRYWREVLPTKSPDEQ</sequence>
<dbReference type="AlphaFoldDB" id="A0A381XEW4"/>
<feature type="compositionally biased region" description="Basic and acidic residues" evidence="1">
    <location>
        <begin position="34"/>
        <end position="46"/>
    </location>
</feature>
<reference evidence="2" key="1">
    <citation type="submission" date="2018-05" db="EMBL/GenBank/DDBJ databases">
        <authorList>
            <person name="Lanie J.A."/>
            <person name="Ng W.-L."/>
            <person name="Kazmierczak K.M."/>
            <person name="Andrzejewski T.M."/>
            <person name="Davidsen T.M."/>
            <person name="Wayne K.J."/>
            <person name="Tettelin H."/>
            <person name="Glass J.I."/>
            <person name="Rusch D."/>
            <person name="Podicherti R."/>
            <person name="Tsui H.-C.T."/>
            <person name="Winkler M.E."/>
        </authorList>
    </citation>
    <scope>NUCLEOTIDE SEQUENCE</scope>
</reference>
<accession>A0A381XEW4</accession>
<protein>
    <recommendedName>
        <fullName evidence="3">Integrase</fullName>
    </recommendedName>
</protein>
<proteinExistence type="predicted"/>
<evidence type="ECO:0000256" key="1">
    <source>
        <dbReference type="SAM" id="MobiDB-lite"/>
    </source>
</evidence>
<gene>
    <name evidence="2" type="ORF">METZ01_LOCUS115865</name>
</gene>